<evidence type="ECO:0008006" key="5">
    <source>
        <dbReference type="Google" id="ProtNLM"/>
    </source>
</evidence>
<reference evidence="3" key="2">
    <citation type="submission" date="2013-10" db="EMBL/GenBank/DDBJ databases">
        <authorList>
            <person name="Aslett M."/>
        </authorList>
    </citation>
    <scope>NUCLEOTIDE SEQUENCE [LARGE SCALE GENOMIC DNA]</scope>
    <source>
        <strain evidence="3">Houghton</strain>
    </source>
</reference>
<feature type="compositionally biased region" description="Polar residues" evidence="1">
    <location>
        <begin position="126"/>
        <end position="137"/>
    </location>
</feature>
<sequence>MRLFWGPLNLFLIGIAFSLCSVGLWAWEAHGAAAFLEDAGFSYAPTESTAYSLGMQQDSFANSVPAEPISYRGYRRAPPISVIARATAAAAIAAVAFFLFRCFYSLKRSAGSRTSRRLAENGGSCEPNTAVTSNSAGGSREDAQNEGDGASPGESSNGGGAEGSSTRDPKPASAFWTLWKSIVGAHEEETKQEGQAFSEEAWIGGRGAESREDLRSVDTGLGSREDLLSVDTGLGSRDDLASTSDTGAGSREDLSTGGTGAGSREDLSSTSSTGAGSRDDLASASDTAAGSGEDLSTGDTGGGSQEALSSTSGTEAVSREGQSSTSGDRAGGTKNGLPTEGDLLEGEGHANFLKYLDSVIERGQKVPDPVESESESDESDDSEAEEDAEGGTAMYPRMNCGVCLFMEDAIVGFATHLPHSGLYGSKYVGMCDISLLCLVGMGARLLQEEPEQQHETVTAFTPAGEGDALREAAQMQADSANKEEEETSVVQSAFSRGDTLGLGRRAARGLGPAKEEEVFGLKPRSSEVEAKEPAKKRNTLVDLVNKLVKQIVKRYRNQDGGEDDDEDEPDAIVKALMVAADTGLLKRENIGDMAPGKEYIQVEAWKDEPPAVIKKRAWTELRKILGQSLERNVQDMVFQDEDDDTPKVLASLCAV</sequence>
<dbReference type="AlphaFoldDB" id="U6LN61"/>
<feature type="region of interest" description="Disordered" evidence="1">
    <location>
        <begin position="187"/>
        <end position="345"/>
    </location>
</feature>
<dbReference type="Proteomes" id="UP000030750">
    <property type="component" value="Unassembled WGS sequence"/>
</dbReference>
<proteinExistence type="predicted"/>
<feature type="compositionally biased region" description="Polar residues" evidence="1">
    <location>
        <begin position="306"/>
        <end position="327"/>
    </location>
</feature>
<feature type="transmembrane region" description="Helical" evidence="2">
    <location>
        <begin position="7"/>
        <end position="27"/>
    </location>
</feature>
<keyword evidence="2" id="KW-0472">Membrane</keyword>
<evidence type="ECO:0000256" key="1">
    <source>
        <dbReference type="SAM" id="MobiDB-lite"/>
    </source>
</evidence>
<protein>
    <recommendedName>
        <fullName evidence="5">Transmembrane protein</fullName>
    </recommendedName>
</protein>
<evidence type="ECO:0000313" key="3">
    <source>
        <dbReference type="EMBL" id="CDJ51787.1"/>
    </source>
</evidence>
<dbReference type="VEuPathDB" id="ToxoDB:EBH_0044510"/>
<gene>
    <name evidence="3" type="ORF">EBH_0044510</name>
</gene>
<accession>U6LN61</accession>
<feature type="region of interest" description="Disordered" evidence="1">
    <location>
        <begin position="365"/>
        <end position="393"/>
    </location>
</feature>
<feature type="compositionally biased region" description="Acidic residues" evidence="1">
    <location>
        <begin position="370"/>
        <end position="389"/>
    </location>
</feature>
<name>U6LN61_9EIME</name>
<organism evidence="3 4">
    <name type="scientific">Eimeria brunetti</name>
    <dbReference type="NCBI Taxonomy" id="51314"/>
    <lineage>
        <taxon>Eukaryota</taxon>
        <taxon>Sar</taxon>
        <taxon>Alveolata</taxon>
        <taxon>Apicomplexa</taxon>
        <taxon>Conoidasida</taxon>
        <taxon>Coccidia</taxon>
        <taxon>Eucoccidiorida</taxon>
        <taxon>Eimeriorina</taxon>
        <taxon>Eimeriidae</taxon>
        <taxon>Eimeria</taxon>
    </lineage>
</organism>
<evidence type="ECO:0000313" key="4">
    <source>
        <dbReference type="Proteomes" id="UP000030750"/>
    </source>
</evidence>
<reference evidence="3" key="1">
    <citation type="submission" date="2013-10" db="EMBL/GenBank/DDBJ databases">
        <title>Genomic analysis of the causative agents of coccidiosis in chickens.</title>
        <authorList>
            <person name="Reid A.J."/>
            <person name="Blake D."/>
            <person name="Billington K."/>
            <person name="Browne H."/>
            <person name="Dunn M."/>
            <person name="Hung S."/>
            <person name="Kawahara F."/>
            <person name="Miranda-Saavedra D."/>
            <person name="Mourier T."/>
            <person name="Nagra H."/>
            <person name="Otto T.D."/>
            <person name="Rawlings N."/>
            <person name="Sanchez A."/>
            <person name="Sanders M."/>
            <person name="Subramaniam C."/>
            <person name="Tay Y."/>
            <person name="Dear P."/>
            <person name="Doerig C."/>
            <person name="Gruber A."/>
            <person name="Parkinson J."/>
            <person name="Shirley M."/>
            <person name="Wan K.L."/>
            <person name="Berriman M."/>
            <person name="Tomley F."/>
            <person name="Pain A."/>
        </authorList>
    </citation>
    <scope>NUCLEOTIDE SEQUENCE [LARGE SCALE GENOMIC DNA]</scope>
    <source>
        <strain evidence="3">Houghton</strain>
    </source>
</reference>
<keyword evidence="2" id="KW-1133">Transmembrane helix</keyword>
<keyword evidence="4" id="KW-1185">Reference proteome</keyword>
<feature type="region of interest" description="Disordered" evidence="1">
    <location>
        <begin position="115"/>
        <end position="170"/>
    </location>
</feature>
<feature type="transmembrane region" description="Helical" evidence="2">
    <location>
        <begin position="82"/>
        <end position="104"/>
    </location>
</feature>
<keyword evidence="2" id="KW-0812">Transmembrane</keyword>
<evidence type="ECO:0000256" key="2">
    <source>
        <dbReference type="SAM" id="Phobius"/>
    </source>
</evidence>
<dbReference type="EMBL" id="HG713012">
    <property type="protein sequence ID" value="CDJ51787.1"/>
    <property type="molecule type" value="Genomic_DNA"/>
</dbReference>